<proteinExistence type="predicted"/>
<reference evidence="1 2" key="1">
    <citation type="journal article" date="2020" name="Harmful Algae">
        <title>Molecular and morphological characterization of a novel dihydroanatoxin-a producing Microcoleus species (cyanobacteria) from the Russian River, California, USA.</title>
        <authorList>
            <person name="Conklin K.Y."/>
            <person name="Stancheva R."/>
            <person name="Otten T.G."/>
            <person name="Fadness R."/>
            <person name="Boyer G.L."/>
            <person name="Read B."/>
            <person name="Zhang X."/>
            <person name="Sheath R.G."/>
        </authorList>
    </citation>
    <scope>NUCLEOTIDE SEQUENCE [LARGE SCALE GENOMIC DNA]</scope>
    <source>
        <strain evidence="1 2">PTRS2</strain>
    </source>
</reference>
<evidence type="ECO:0000313" key="1">
    <source>
        <dbReference type="EMBL" id="MEK0184988.1"/>
    </source>
</evidence>
<dbReference type="PANTHER" id="PTHR39517">
    <property type="entry name" value="SLL0192 PROTEIN"/>
    <property type="match status" value="1"/>
</dbReference>
<evidence type="ECO:0000313" key="2">
    <source>
        <dbReference type="Proteomes" id="UP001384579"/>
    </source>
</evidence>
<name>A0ABU8YKQ8_9CYAN</name>
<dbReference type="SUPFAM" id="SSF53756">
    <property type="entry name" value="UDP-Glycosyltransferase/glycogen phosphorylase"/>
    <property type="match status" value="1"/>
</dbReference>
<organism evidence="1 2">
    <name type="scientific">Microcoleus anatoxicus PTRS2</name>
    <dbReference type="NCBI Taxonomy" id="2705321"/>
    <lineage>
        <taxon>Bacteria</taxon>
        <taxon>Bacillati</taxon>
        <taxon>Cyanobacteriota</taxon>
        <taxon>Cyanophyceae</taxon>
        <taxon>Oscillatoriophycideae</taxon>
        <taxon>Oscillatoriales</taxon>
        <taxon>Microcoleaceae</taxon>
        <taxon>Microcoleus</taxon>
        <taxon>Microcoleus anatoxicus</taxon>
    </lineage>
</organism>
<dbReference type="Proteomes" id="UP001384579">
    <property type="component" value="Unassembled WGS sequence"/>
</dbReference>
<sequence>MKFKGVLFLSNGHGEDAINCQILSALRASGSDVDVAAMPIVGDGAAYARSGVRMIGPTSKMPSGGVFYMNPIFLVKDIGAGLIALTWQQLRAVWRHSSHCDLVVATGDIVVAAIAHLTDRPYIIFLSAHSSYYEGRVNLGFILPRLLSSPKCLAVFTRDALTAADLNRQGLKKAQFVGNPVMDNLHSTAKDLQLIPEVPTIALLPGSRLPEASNNFILLLQLVKEIVALGSQPLQFLAALVPSLMPELDKIALRSGWENHSGKLIFTDIKPNYSHKLGVEILCYSDAFADILQHANLVIGMTGTAVEQAVGLGKPVISVAGNGPSFTYRFAEAQHRLLGESVQVFGKQPANHQVLKEAALGVYRTLQDATYLARCANNGLERMGRPGASIKIADFAIDNLRS</sequence>
<dbReference type="NCBIfam" id="TIGR03492">
    <property type="entry name" value="lipid-A-disaccharide synthase-related protein"/>
    <property type="match status" value="1"/>
</dbReference>
<dbReference type="InterPro" id="IPR019994">
    <property type="entry name" value="Lipid-A-disac_synthase-rel_put"/>
</dbReference>
<accession>A0ABU8YKQ8</accession>
<dbReference type="RefSeq" id="WP_340524003.1">
    <property type="nucleotide sequence ID" value="NZ_JBBLXS010000086.1"/>
</dbReference>
<protein>
    <submittedName>
        <fullName evidence="1">Lipid-A-disaccharide synthase-related protein</fullName>
    </submittedName>
</protein>
<dbReference type="EMBL" id="JBBLXS010000086">
    <property type="protein sequence ID" value="MEK0184988.1"/>
    <property type="molecule type" value="Genomic_DNA"/>
</dbReference>
<gene>
    <name evidence="1" type="ORF">WMG39_08955</name>
</gene>
<keyword evidence="2" id="KW-1185">Reference proteome</keyword>
<dbReference type="PANTHER" id="PTHR39517:SF1">
    <property type="entry name" value="LIPID-A-DISACCHARIDE SYNTHASE"/>
    <property type="match status" value="1"/>
</dbReference>
<comment type="caution">
    <text evidence="1">The sequence shown here is derived from an EMBL/GenBank/DDBJ whole genome shotgun (WGS) entry which is preliminary data.</text>
</comment>